<evidence type="ECO:0000256" key="3">
    <source>
        <dbReference type="ARBA" id="ARBA00023125"/>
    </source>
</evidence>
<feature type="coiled-coil region" evidence="4">
    <location>
        <begin position="166"/>
        <end position="193"/>
    </location>
</feature>
<sequence length="438" mass="48124">MSEAYPYLPEGWYKPNLDELGSICTGNTPPTSDQSNYGGALPFVGPSDLGRGRWINSCSERLTRKGELLSRTADKDAVLVSCIGILGKVGQASERLSFNQQINSMQPNKEKVDAGFLYYASSRLQGELNKLAGLQVVPIVNKTLFSKLEVLAPKNLEEQRWIANVLNTLDTQIQKTEALIAKLEKVKEGLLHDLLTRGIDENDQLRPSPEQAPERYKESQLGLGLVPREWACVAIGETATSTTLGTANRGAESSAKTKLIKMGNLNWGNTLSLINVESISARKVHGSLFLSDADLLFNTRNTPELVGKTCSWKGDGAFFTFDNNILRIRFSENLNGHFVASYMSGDIGRRRIGRLATGTTSVAAIYWRSLSRLEVPMPSPDEQQLIVDKVNSSQDNINALNDDLTSLQRLKAGLMDDLLTGRVRVTPLLDQAQITTPA</sequence>
<evidence type="ECO:0000313" key="7">
    <source>
        <dbReference type="Proteomes" id="UP001595386"/>
    </source>
</evidence>
<dbReference type="Pfam" id="PF01420">
    <property type="entry name" value="Methylase_S"/>
    <property type="match status" value="1"/>
</dbReference>
<dbReference type="GO" id="GO:0004519">
    <property type="term" value="F:endonuclease activity"/>
    <property type="evidence" value="ECO:0007669"/>
    <property type="project" value="UniProtKB-KW"/>
</dbReference>
<keyword evidence="6" id="KW-0378">Hydrolase</keyword>
<evidence type="ECO:0000259" key="5">
    <source>
        <dbReference type="Pfam" id="PF01420"/>
    </source>
</evidence>
<dbReference type="EMBL" id="JBHRSQ010000008">
    <property type="protein sequence ID" value="MFC2991399.1"/>
    <property type="molecule type" value="Genomic_DNA"/>
</dbReference>
<dbReference type="InterPro" id="IPR000055">
    <property type="entry name" value="Restrct_endonuc_typeI_TRD"/>
</dbReference>
<feature type="domain" description="Type I restriction modification DNA specificity" evidence="5">
    <location>
        <begin position="9"/>
        <end position="185"/>
    </location>
</feature>
<evidence type="ECO:0000256" key="2">
    <source>
        <dbReference type="ARBA" id="ARBA00022747"/>
    </source>
</evidence>
<comment type="similarity">
    <text evidence="1">Belongs to the type-I restriction system S methylase family.</text>
</comment>
<feature type="coiled-coil region" evidence="4">
    <location>
        <begin position="390"/>
        <end position="417"/>
    </location>
</feature>
<name>A0ABV7B3P7_9GAMM</name>
<protein>
    <submittedName>
        <fullName evidence="6">Restriction endonuclease subunit S</fullName>
        <ecNumber evidence="6">3.1.21.-</ecNumber>
    </submittedName>
</protein>
<keyword evidence="7" id="KW-1185">Reference proteome</keyword>
<keyword evidence="3" id="KW-0238">DNA-binding</keyword>
<accession>A0ABV7B3P7</accession>
<dbReference type="SUPFAM" id="SSF116734">
    <property type="entry name" value="DNA methylase specificity domain"/>
    <property type="match status" value="2"/>
</dbReference>
<keyword evidence="6" id="KW-0540">Nuclease</keyword>
<keyword evidence="4" id="KW-0175">Coiled coil</keyword>
<dbReference type="GO" id="GO:0016787">
    <property type="term" value="F:hydrolase activity"/>
    <property type="evidence" value="ECO:0007669"/>
    <property type="project" value="UniProtKB-KW"/>
</dbReference>
<evidence type="ECO:0000256" key="1">
    <source>
        <dbReference type="ARBA" id="ARBA00010923"/>
    </source>
</evidence>
<evidence type="ECO:0000313" key="6">
    <source>
        <dbReference type="EMBL" id="MFC2991399.1"/>
    </source>
</evidence>
<keyword evidence="2" id="KW-0680">Restriction system</keyword>
<dbReference type="EC" id="3.1.21.-" evidence="6"/>
<organism evidence="6 7">
    <name type="scientific">Halomonas tibetensis</name>
    <dbReference type="NCBI Taxonomy" id="2259590"/>
    <lineage>
        <taxon>Bacteria</taxon>
        <taxon>Pseudomonadati</taxon>
        <taxon>Pseudomonadota</taxon>
        <taxon>Gammaproteobacteria</taxon>
        <taxon>Oceanospirillales</taxon>
        <taxon>Halomonadaceae</taxon>
        <taxon>Halomonas</taxon>
    </lineage>
</organism>
<keyword evidence="6" id="KW-0255">Endonuclease</keyword>
<dbReference type="PANTHER" id="PTHR30408:SF12">
    <property type="entry name" value="TYPE I RESTRICTION ENZYME MJAVIII SPECIFICITY SUBUNIT"/>
    <property type="match status" value="1"/>
</dbReference>
<dbReference type="InterPro" id="IPR044946">
    <property type="entry name" value="Restrct_endonuc_typeI_TRD_sf"/>
</dbReference>
<dbReference type="Proteomes" id="UP001595386">
    <property type="component" value="Unassembled WGS sequence"/>
</dbReference>
<reference evidence="7" key="1">
    <citation type="journal article" date="2019" name="Int. J. Syst. Evol. Microbiol.">
        <title>The Global Catalogue of Microorganisms (GCM) 10K type strain sequencing project: providing services to taxonomists for standard genome sequencing and annotation.</title>
        <authorList>
            <consortium name="The Broad Institute Genomics Platform"/>
            <consortium name="The Broad Institute Genome Sequencing Center for Infectious Disease"/>
            <person name="Wu L."/>
            <person name="Ma J."/>
        </authorList>
    </citation>
    <scope>NUCLEOTIDE SEQUENCE [LARGE SCALE GENOMIC DNA]</scope>
    <source>
        <strain evidence="7">KCTC 52660</strain>
    </source>
</reference>
<dbReference type="Gene3D" id="3.90.220.20">
    <property type="entry name" value="DNA methylase specificity domains"/>
    <property type="match status" value="2"/>
</dbReference>
<dbReference type="PANTHER" id="PTHR30408">
    <property type="entry name" value="TYPE-1 RESTRICTION ENZYME ECOKI SPECIFICITY PROTEIN"/>
    <property type="match status" value="1"/>
</dbReference>
<comment type="caution">
    <text evidence="6">The sequence shown here is derived from an EMBL/GenBank/DDBJ whole genome shotgun (WGS) entry which is preliminary data.</text>
</comment>
<evidence type="ECO:0000256" key="4">
    <source>
        <dbReference type="SAM" id="Coils"/>
    </source>
</evidence>
<dbReference type="InterPro" id="IPR052021">
    <property type="entry name" value="Type-I_RS_S_subunit"/>
</dbReference>
<proteinExistence type="inferred from homology"/>
<dbReference type="RefSeq" id="WP_379755629.1">
    <property type="nucleotide sequence ID" value="NZ_JBHRSQ010000008.1"/>
</dbReference>
<gene>
    <name evidence="6" type="ORF">ACFODV_05085</name>
</gene>
<dbReference type="Gene3D" id="1.10.287.1120">
    <property type="entry name" value="Bipartite methylase S protein"/>
    <property type="match status" value="1"/>
</dbReference>